<protein>
    <recommendedName>
        <fullName evidence="10">Glycerol-3-phosphate acyltransferase</fullName>
    </recommendedName>
    <alternativeName>
        <fullName evidence="10">Acyl-PO4 G3P acyltransferase</fullName>
    </alternativeName>
    <alternativeName>
        <fullName evidence="10">Acyl-phosphate--glycerol-3-phosphate acyltransferase</fullName>
    </alternativeName>
    <alternativeName>
        <fullName evidence="10">G3P acyltransferase</fullName>
        <shortName evidence="10">GPAT</shortName>
        <ecNumber evidence="10">2.3.1.275</ecNumber>
    </alternativeName>
    <alternativeName>
        <fullName evidence="10">Lysophosphatidic acid synthase</fullName>
        <shortName evidence="10">LPA synthase</shortName>
    </alternativeName>
</protein>
<evidence type="ECO:0000256" key="10">
    <source>
        <dbReference type="HAMAP-Rule" id="MF_01043"/>
    </source>
</evidence>
<dbReference type="AlphaFoldDB" id="A0AA47GHR7"/>
<comment type="subunit">
    <text evidence="10">Probably interacts with PlsX.</text>
</comment>
<dbReference type="PANTHER" id="PTHR30309">
    <property type="entry name" value="INNER MEMBRANE PROTEIN YGIH"/>
    <property type="match status" value="1"/>
</dbReference>
<dbReference type="Proteomes" id="UP001164557">
    <property type="component" value="Chromosome"/>
</dbReference>
<dbReference type="EC" id="2.3.1.275" evidence="10"/>
<feature type="transmembrane region" description="Helical" evidence="10">
    <location>
        <begin position="121"/>
        <end position="148"/>
    </location>
</feature>
<dbReference type="PANTHER" id="PTHR30309:SF0">
    <property type="entry name" value="GLYCEROL-3-PHOSPHATE ACYLTRANSFERASE-RELATED"/>
    <property type="match status" value="1"/>
</dbReference>
<comment type="pathway">
    <text evidence="10">Lipid metabolism; phospholipid metabolism.</text>
</comment>
<name>A0AA47GHR7_9LACO</name>
<evidence type="ECO:0000313" key="12">
    <source>
        <dbReference type="Proteomes" id="UP001164557"/>
    </source>
</evidence>
<evidence type="ECO:0000256" key="3">
    <source>
        <dbReference type="ARBA" id="ARBA00022679"/>
    </source>
</evidence>
<comment type="caution">
    <text evidence="10">Lacks conserved residue(s) required for the propagation of feature annotation.</text>
</comment>
<sequence length="206" mass="22650">MMRLWSIIIGYAFGCLLAAVLVCRFALNQDPTQVGSGNPGTANVGAVFGKKWGIITCLGDILKTLICLLIVHHIFSSKIALVYAGLGLMLGHCFPFWEHFKGGKGVTVAVLVAAVYDTRTAAITLLVALFLLITLQNLTVPPIIFIILFSLYELIKIKEAGLVLLLMTSIMIFKFRSDLRDFFTGNGKKVDVLYTIKKKLGIKRDN</sequence>
<gene>
    <name evidence="10" type="primary">plsY</name>
    <name evidence="11" type="ORF">LDX53_07365</name>
</gene>
<organism evidence="11 12">
    <name type="scientific">Lactobacillus helsingborgensis</name>
    <dbReference type="NCBI Taxonomy" id="1218494"/>
    <lineage>
        <taxon>Bacteria</taxon>
        <taxon>Bacillati</taxon>
        <taxon>Bacillota</taxon>
        <taxon>Bacilli</taxon>
        <taxon>Lactobacillales</taxon>
        <taxon>Lactobacillaceae</taxon>
        <taxon>Lactobacillus</taxon>
    </lineage>
</organism>
<keyword evidence="6 10" id="KW-0443">Lipid metabolism</keyword>
<evidence type="ECO:0000256" key="4">
    <source>
        <dbReference type="ARBA" id="ARBA00022692"/>
    </source>
</evidence>
<keyword evidence="5 10" id="KW-1133">Transmembrane helix</keyword>
<keyword evidence="2 10" id="KW-0444">Lipid biosynthesis</keyword>
<keyword evidence="7 10" id="KW-0472">Membrane</keyword>
<dbReference type="SMART" id="SM01207">
    <property type="entry name" value="G3P_acyltransf"/>
    <property type="match status" value="1"/>
</dbReference>
<dbReference type="GO" id="GO:0008654">
    <property type="term" value="P:phospholipid biosynthetic process"/>
    <property type="evidence" value="ECO:0007669"/>
    <property type="project" value="UniProtKB-UniRule"/>
</dbReference>
<evidence type="ECO:0000313" key="11">
    <source>
        <dbReference type="EMBL" id="UZX30517.1"/>
    </source>
</evidence>
<dbReference type="InterPro" id="IPR003811">
    <property type="entry name" value="G3P_acylTferase_PlsY"/>
</dbReference>
<evidence type="ECO:0000256" key="8">
    <source>
        <dbReference type="ARBA" id="ARBA00023209"/>
    </source>
</evidence>
<comment type="similarity">
    <text evidence="10">Belongs to the PlsY family.</text>
</comment>
<evidence type="ECO:0000256" key="6">
    <source>
        <dbReference type="ARBA" id="ARBA00023098"/>
    </source>
</evidence>
<dbReference type="NCBIfam" id="NF010987">
    <property type="entry name" value="PRK14411.1"/>
    <property type="match status" value="1"/>
</dbReference>
<keyword evidence="11" id="KW-0012">Acyltransferase</keyword>
<proteinExistence type="inferred from homology"/>
<dbReference type="EMBL" id="CP084389">
    <property type="protein sequence ID" value="UZX30517.1"/>
    <property type="molecule type" value="Genomic_DNA"/>
</dbReference>
<keyword evidence="4 10" id="KW-0812">Transmembrane</keyword>
<evidence type="ECO:0000256" key="9">
    <source>
        <dbReference type="ARBA" id="ARBA00023264"/>
    </source>
</evidence>
<comment type="subcellular location">
    <subcellularLocation>
        <location evidence="10">Cell membrane</location>
        <topology evidence="10">Multi-pass membrane protein</topology>
    </subcellularLocation>
</comment>
<dbReference type="HAMAP" id="MF_01043">
    <property type="entry name" value="PlsY"/>
    <property type="match status" value="1"/>
</dbReference>
<accession>A0AA47GHR7</accession>
<dbReference type="RefSeq" id="WP_109918763.1">
    <property type="nucleotide sequence ID" value="NZ_CP029544.1"/>
</dbReference>
<dbReference type="GO" id="GO:0005886">
    <property type="term" value="C:plasma membrane"/>
    <property type="evidence" value="ECO:0007669"/>
    <property type="project" value="UniProtKB-SubCell"/>
</dbReference>
<dbReference type="KEGG" id="lhs:DLD54_07335"/>
<dbReference type="GO" id="GO:0043772">
    <property type="term" value="F:acyl-phosphate glycerol-3-phosphate acyltransferase activity"/>
    <property type="evidence" value="ECO:0007669"/>
    <property type="project" value="UniProtKB-UniRule"/>
</dbReference>
<reference evidence="11" key="1">
    <citation type="submission" date="2021-09" db="EMBL/GenBank/DDBJ databases">
        <title>Lactobacillus species from Apis mellifera, Switzerland.</title>
        <authorList>
            <person name="Pfister J."/>
            <person name="Brown A."/>
            <person name="Neumann P."/>
            <person name="Collaud A."/>
            <person name="Retschnig G."/>
            <person name="Perreten V."/>
        </authorList>
    </citation>
    <scope>NUCLEOTIDE SEQUENCE</scope>
    <source>
        <strain evidence="11">IBH002</strain>
    </source>
</reference>
<keyword evidence="12" id="KW-1185">Reference proteome</keyword>
<keyword evidence="3 10" id="KW-0808">Transferase</keyword>
<evidence type="ECO:0000256" key="2">
    <source>
        <dbReference type="ARBA" id="ARBA00022516"/>
    </source>
</evidence>
<evidence type="ECO:0000256" key="7">
    <source>
        <dbReference type="ARBA" id="ARBA00023136"/>
    </source>
</evidence>
<keyword evidence="9 10" id="KW-1208">Phospholipid metabolism</keyword>
<comment type="catalytic activity">
    <reaction evidence="10">
        <text>an acyl phosphate + sn-glycerol 3-phosphate = a 1-acyl-sn-glycero-3-phosphate + phosphate</text>
        <dbReference type="Rhea" id="RHEA:34075"/>
        <dbReference type="ChEBI" id="CHEBI:43474"/>
        <dbReference type="ChEBI" id="CHEBI:57597"/>
        <dbReference type="ChEBI" id="CHEBI:57970"/>
        <dbReference type="ChEBI" id="CHEBI:59918"/>
        <dbReference type="EC" id="2.3.1.275"/>
    </reaction>
</comment>
<dbReference type="Pfam" id="PF02660">
    <property type="entry name" value="G3P_acyltransf"/>
    <property type="match status" value="1"/>
</dbReference>
<keyword evidence="8 10" id="KW-0594">Phospholipid biosynthesis</keyword>
<keyword evidence="1 10" id="KW-1003">Cell membrane</keyword>
<evidence type="ECO:0000256" key="1">
    <source>
        <dbReference type="ARBA" id="ARBA00022475"/>
    </source>
</evidence>
<feature type="transmembrane region" description="Helical" evidence="10">
    <location>
        <begin position="52"/>
        <end position="72"/>
    </location>
</feature>
<comment type="function">
    <text evidence="10">Catalyzes the transfer of an acyl group from acyl-phosphate (acyl-PO(4)) to glycerol-3-phosphate (G3P) to form lysophosphatidic acid (LPA). This enzyme utilizes acyl-phosphate as fatty acyl donor, but not acyl-CoA or acyl-ACP.</text>
</comment>
<feature type="transmembrane region" description="Helical" evidence="10">
    <location>
        <begin position="79"/>
        <end position="97"/>
    </location>
</feature>
<evidence type="ECO:0000256" key="5">
    <source>
        <dbReference type="ARBA" id="ARBA00022989"/>
    </source>
</evidence>